<keyword evidence="6" id="KW-0411">Iron-sulfur</keyword>
<keyword evidence="4" id="KW-0479">Metal-binding</keyword>
<dbReference type="SFLD" id="SFLDG01101">
    <property type="entry name" value="Uncharacterised_Radical_SAM_Su"/>
    <property type="match status" value="1"/>
</dbReference>
<keyword evidence="2" id="KW-0004">4Fe-4S</keyword>
<dbReference type="InterPro" id="IPR016431">
    <property type="entry name" value="Pyrv-formate_lyase-activ_prd"/>
</dbReference>
<evidence type="ECO:0000256" key="2">
    <source>
        <dbReference type="ARBA" id="ARBA00022485"/>
    </source>
</evidence>
<keyword evidence="9" id="KW-1185">Reference proteome</keyword>
<comment type="cofactor">
    <cofactor evidence="1">
        <name>[4Fe-4S] cluster</name>
        <dbReference type="ChEBI" id="CHEBI:49883"/>
    </cofactor>
</comment>
<dbReference type="InterPro" id="IPR027596">
    <property type="entry name" value="AmmeMemoSam_rS"/>
</dbReference>
<evidence type="ECO:0000256" key="1">
    <source>
        <dbReference type="ARBA" id="ARBA00001966"/>
    </source>
</evidence>
<dbReference type="InterPro" id="IPR034457">
    <property type="entry name" value="Organic_radical-activating"/>
</dbReference>
<evidence type="ECO:0000259" key="7">
    <source>
        <dbReference type="PROSITE" id="PS51918"/>
    </source>
</evidence>
<dbReference type="Pfam" id="PF04055">
    <property type="entry name" value="Radical_SAM"/>
    <property type="match status" value="1"/>
</dbReference>
<dbReference type="InterPro" id="IPR058240">
    <property type="entry name" value="rSAM_sf"/>
</dbReference>
<name>A0ABN1XXT0_9ACTN</name>
<dbReference type="RefSeq" id="WP_344333020.1">
    <property type="nucleotide sequence ID" value="NZ_BAAAKJ010000125.1"/>
</dbReference>
<dbReference type="SUPFAM" id="SSF102114">
    <property type="entry name" value="Radical SAM enzymes"/>
    <property type="match status" value="1"/>
</dbReference>
<dbReference type="PANTHER" id="PTHR30352">
    <property type="entry name" value="PYRUVATE FORMATE-LYASE-ACTIVATING ENZYME"/>
    <property type="match status" value="1"/>
</dbReference>
<dbReference type="PANTHER" id="PTHR30352:SF5">
    <property type="entry name" value="PYRUVATE FORMATE-LYASE 1-ACTIVATING ENZYME"/>
    <property type="match status" value="1"/>
</dbReference>
<keyword evidence="3" id="KW-0949">S-adenosyl-L-methionine</keyword>
<comment type="caution">
    <text evidence="8">The sequence shown here is derived from an EMBL/GenBank/DDBJ whole genome shotgun (WGS) entry which is preliminary data.</text>
</comment>
<dbReference type="InterPro" id="IPR006638">
    <property type="entry name" value="Elp3/MiaA/NifB-like_rSAM"/>
</dbReference>
<accession>A0ABN1XXT0</accession>
<feature type="domain" description="Radical SAM core" evidence="7">
    <location>
        <begin position="74"/>
        <end position="289"/>
    </location>
</feature>
<dbReference type="Gene3D" id="3.20.20.70">
    <property type="entry name" value="Aldolase class I"/>
    <property type="match status" value="1"/>
</dbReference>
<dbReference type="SFLD" id="SFLDS00029">
    <property type="entry name" value="Radical_SAM"/>
    <property type="match status" value="1"/>
</dbReference>
<evidence type="ECO:0000256" key="3">
    <source>
        <dbReference type="ARBA" id="ARBA00022691"/>
    </source>
</evidence>
<sequence>MSARPAPSWRPALLGVPAGDGTVRCELCPFRCRLPEGALGSCRVRRNRRGTLETASFSTAVAHLDAIERKPFYHVRPGSRVLTLAPPGCTFRCDYCVNHRLSQYGREDDVPWTGETADPAALVARAAAEGADLALSYSEPGLAPELTLELAELARAERIRVLWKSNGFLTPRAVDLVAPALDAVNIDVKAADEAAHRRLTGASLRPVLDAVERFRAAGVWVEVSTPLVPGCADSPERLGAIARGLAAVDPAMPWHLLRFTPDFRMARALPTPPEQLRRAVDAARERGLRFVYVERALGEAGRSTACPDCGTVLVRRGVWRTLEHRIADGACPGCGAVVPGRWRE</sequence>
<dbReference type="PIRSF" id="PIRSF004869">
    <property type="entry name" value="PflX_prd"/>
    <property type="match status" value="1"/>
</dbReference>
<dbReference type="PROSITE" id="PS51918">
    <property type="entry name" value="RADICAL_SAM"/>
    <property type="match status" value="1"/>
</dbReference>
<evidence type="ECO:0000256" key="6">
    <source>
        <dbReference type="ARBA" id="ARBA00023014"/>
    </source>
</evidence>
<evidence type="ECO:0000313" key="9">
    <source>
        <dbReference type="Proteomes" id="UP001499863"/>
    </source>
</evidence>
<evidence type="ECO:0000256" key="5">
    <source>
        <dbReference type="ARBA" id="ARBA00023004"/>
    </source>
</evidence>
<protein>
    <submittedName>
        <fullName evidence="8">AmmeMemoRadiSam system radical SAM enzyme</fullName>
    </submittedName>
</protein>
<dbReference type="EMBL" id="BAAAKJ010000125">
    <property type="protein sequence ID" value="GAA1392565.1"/>
    <property type="molecule type" value="Genomic_DNA"/>
</dbReference>
<reference evidence="8 9" key="1">
    <citation type="journal article" date="2019" name="Int. J. Syst. Evol. Microbiol.">
        <title>The Global Catalogue of Microorganisms (GCM) 10K type strain sequencing project: providing services to taxonomists for standard genome sequencing and annotation.</title>
        <authorList>
            <consortium name="The Broad Institute Genomics Platform"/>
            <consortium name="The Broad Institute Genome Sequencing Center for Infectious Disease"/>
            <person name="Wu L."/>
            <person name="Ma J."/>
        </authorList>
    </citation>
    <scope>NUCLEOTIDE SEQUENCE [LARGE SCALE GENOMIC DNA]</scope>
    <source>
        <strain evidence="8 9">JCM 12393</strain>
    </source>
</reference>
<dbReference type="InterPro" id="IPR007197">
    <property type="entry name" value="rSAM"/>
</dbReference>
<dbReference type="NCBIfam" id="TIGR04337">
    <property type="entry name" value="AmmeMemoSam_rS"/>
    <property type="match status" value="1"/>
</dbReference>
<dbReference type="InterPro" id="IPR013785">
    <property type="entry name" value="Aldolase_TIM"/>
</dbReference>
<dbReference type="SMART" id="SM00729">
    <property type="entry name" value="Elp3"/>
    <property type="match status" value="1"/>
</dbReference>
<evidence type="ECO:0000313" key="8">
    <source>
        <dbReference type="EMBL" id="GAA1392565.1"/>
    </source>
</evidence>
<keyword evidence="5" id="KW-0408">Iron</keyword>
<dbReference type="Proteomes" id="UP001499863">
    <property type="component" value="Unassembled WGS sequence"/>
</dbReference>
<gene>
    <name evidence="8" type="primary">amrS</name>
    <name evidence="8" type="ORF">GCM10009639_24440</name>
</gene>
<organism evidence="8 9">
    <name type="scientific">Kitasatospora putterlickiae</name>
    <dbReference type="NCBI Taxonomy" id="221725"/>
    <lineage>
        <taxon>Bacteria</taxon>
        <taxon>Bacillati</taxon>
        <taxon>Actinomycetota</taxon>
        <taxon>Actinomycetes</taxon>
        <taxon>Kitasatosporales</taxon>
        <taxon>Streptomycetaceae</taxon>
        <taxon>Kitasatospora</taxon>
    </lineage>
</organism>
<evidence type="ECO:0000256" key="4">
    <source>
        <dbReference type="ARBA" id="ARBA00022723"/>
    </source>
</evidence>
<proteinExistence type="predicted"/>
<dbReference type="CDD" id="cd01335">
    <property type="entry name" value="Radical_SAM"/>
    <property type="match status" value="1"/>
</dbReference>